<evidence type="ECO:0000313" key="3">
    <source>
        <dbReference type="EMBL" id="KAK7685288.1"/>
    </source>
</evidence>
<evidence type="ECO:0000313" key="4">
    <source>
        <dbReference type="Proteomes" id="UP001385951"/>
    </source>
</evidence>
<dbReference type="EMBL" id="JASBNA010000021">
    <property type="protein sequence ID" value="KAK7685288.1"/>
    <property type="molecule type" value="Genomic_DNA"/>
</dbReference>
<sequence length="371" mass="39823">MGWKLSSPLISFLHSLFSARPSSSLCDTSQVKMPEASLLLLNLSLSFLFLFLPLVHSQGTNATCLSSFEWTTNSWGQNPCLVGAYLLASCQSNGDWFIPSLNNLSTGYPGPNRQAANSCGCSSVTYSLLSACSYCQNGQINTWSSYISKCYEDDVRNGDFPGTIPTTTVVPAWAFRAVNTTYGKWDSSTSENNVEDGLADITGPGVNVTLSSASPESASTTVTITTSTPQTITSPTDTTADVVPGSFHKSNKGPIVGGILAGVAAAMLVAVVTFIMRRSIRSKRKLRAPSRQIQLNPPLISPGYDQKFPLDLTPPPSANPLLNQMNPQAPSPIYDPFRSSSRVTIYKPSSSDGHSSESPKPQQSLFVREEV</sequence>
<reference evidence="3 4" key="1">
    <citation type="submission" date="2022-09" db="EMBL/GenBank/DDBJ databases">
        <authorList>
            <person name="Palmer J.M."/>
        </authorList>
    </citation>
    <scope>NUCLEOTIDE SEQUENCE [LARGE SCALE GENOMIC DNA]</scope>
    <source>
        <strain evidence="3 4">DSM 7382</strain>
    </source>
</reference>
<feature type="transmembrane region" description="Helical" evidence="2">
    <location>
        <begin position="255"/>
        <end position="276"/>
    </location>
</feature>
<evidence type="ECO:0008006" key="5">
    <source>
        <dbReference type="Google" id="ProtNLM"/>
    </source>
</evidence>
<keyword evidence="2" id="KW-1133">Transmembrane helix</keyword>
<evidence type="ECO:0000256" key="2">
    <source>
        <dbReference type="SAM" id="Phobius"/>
    </source>
</evidence>
<dbReference type="AlphaFoldDB" id="A0AAW0FW42"/>
<proteinExistence type="predicted"/>
<name>A0AAW0FW42_9APHY</name>
<evidence type="ECO:0000256" key="1">
    <source>
        <dbReference type="SAM" id="MobiDB-lite"/>
    </source>
</evidence>
<keyword evidence="4" id="KW-1185">Reference proteome</keyword>
<protein>
    <recommendedName>
        <fullName evidence="5">Transmembrane protein</fullName>
    </recommendedName>
</protein>
<organism evidence="3 4">
    <name type="scientific">Cerrena zonata</name>
    <dbReference type="NCBI Taxonomy" id="2478898"/>
    <lineage>
        <taxon>Eukaryota</taxon>
        <taxon>Fungi</taxon>
        <taxon>Dikarya</taxon>
        <taxon>Basidiomycota</taxon>
        <taxon>Agaricomycotina</taxon>
        <taxon>Agaricomycetes</taxon>
        <taxon>Polyporales</taxon>
        <taxon>Cerrenaceae</taxon>
        <taxon>Cerrena</taxon>
    </lineage>
</organism>
<accession>A0AAW0FW42</accession>
<keyword evidence="2" id="KW-0472">Membrane</keyword>
<feature type="region of interest" description="Disordered" evidence="1">
    <location>
        <begin position="285"/>
        <end position="371"/>
    </location>
</feature>
<keyword evidence="2" id="KW-0812">Transmembrane</keyword>
<dbReference type="Proteomes" id="UP001385951">
    <property type="component" value="Unassembled WGS sequence"/>
</dbReference>
<feature type="compositionally biased region" description="Low complexity" evidence="1">
    <location>
        <begin position="349"/>
        <end position="358"/>
    </location>
</feature>
<gene>
    <name evidence="3" type="ORF">QCA50_011651</name>
</gene>
<comment type="caution">
    <text evidence="3">The sequence shown here is derived from an EMBL/GenBank/DDBJ whole genome shotgun (WGS) entry which is preliminary data.</text>
</comment>